<evidence type="ECO:0000259" key="1">
    <source>
        <dbReference type="Pfam" id="PF24819"/>
    </source>
</evidence>
<dbReference type="OrthoDB" id="72025at2"/>
<evidence type="ECO:0000313" key="3">
    <source>
        <dbReference type="Proteomes" id="UP000270291"/>
    </source>
</evidence>
<organism evidence="2 3">
    <name type="scientific">Hymenobacter perfusus</name>
    <dbReference type="NCBI Taxonomy" id="1236770"/>
    <lineage>
        <taxon>Bacteria</taxon>
        <taxon>Pseudomonadati</taxon>
        <taxon>Bacteroidota</taxon>
        <taxon>Cytophagia</taxon>
        <taxon>Cytophagales</taxon>
        <taxon>Hymenobacteraceae</taxon>
        <taxon>Hymenobacter</taxon>
    </lineage>
</organism>
<dbReference type="AlphaFoldDB" id="A0A428JWD1"/>
<dbReference type="Proteomes" id="UP000270291">
    <property type="component" value="Unassembled WGS sequence"/>
</dbReference>
<keyword evidence="3" id="KW-1185">Reference proteome</keyword>
<comment type="caution">
    <text evidence="2">The sequence shown here is derived from an EMBL/GenBank/DDBJ whole genome shotgun (WGS) entry which is preliminary data.</text>
</comment>
<evidence type="ECO:0000313" key="2">
    <source>
        <dbReference type="EMBL" id="RSK38428.1"/>
    </source>
</evidence>
<dbReference type="EMBL" id="RWIU01000012">
    <property type="protein sequence ID" value="RSK38428.1"/>
    <property type="molecule type" value="Genomic_DNA"/>
</dbReference>
<proteinExistence type="predicted"/>
<accession>A0A428JWD1</accession>
<sequence length="95" mass="10935">MEQEDADSGVWVFHGSGGRFASGVFTTRDKAEVWIHQHELTGVLTRYPVDQGVYDWAQEKQLFQPTNPEHTEAVFIQRFTSGSQEHYHYDPHDIG</sequence>
<gene>
    <name evidence="2" type="ORF">EI293_21660</name>
</gene>
<dbReference type="Pfam" id="PF24819">
    <property type="entry name" value="DUF7710"/>
    <property type="match status" value="1"/>
</dbReference>
<dbReference type="InterPro" id="IPR056127">
    <property type="entry name" value="DUF7710"/>
</dbReference>
<feature type="domain" description="DUF7710" evidence="1">
    <location>
        <begin position="10"/>
        <end position="90"/>
    </location>
</feature>
<protein>
    <recommendedName>
        <fullName evidence="1">DUF7710 domain-containing protein</fullName>
    </recommendedName>
</protein>
<reference evidence="2 3" key="1">
    <citation type="submission" date="2018-12" db="EMBL/GenBank/DDBJ databases">
        <authorList>
            <person name="Feng G."/>
            <person name="Zhu H."/>
        </authorList>
    </citation>
    <scope>NUCLEOTIDE SEQUENCE [LARGE SCALE GENOMIC DNA]</scope>
    <source>
        <strain evidence="2 3">LMG 26000</strain>
    </source>
</reference>
<dbReference type="RefSeq" id="WP_125440647.1">
    <property type="nucleotide sequence ID" value="NZ_RWIU01000012.1"/>
</dbReference>
<name>A0A428JWD1_9BACT</name>